<dbReference type="InterPro" id="IPR025375">
    <property type="entry name" value="DUF4365"/>
</dbReference>
<dbReference type="EnsemblBacteria" id="ADF65076">
    <property type="protein sequence ID" value="ADF65076"/>
    <property type="gene ID" value="ECL_B114"/>
</dbReference>
<dbReference type="AlphaFoldDB" id="A0A0H3CT58"/>
<gene>
    <name evidence="2" type="ordered locus">ECL_B114</name>
</gene>
<dbReference type="RefSeq" id="WP_013087384.1">
    <property type="nucleotide sequence ID" value="NC_014108.1"/>
</dbReference>
<accession>A0A0H3CT58</accession>
<dbReference type="Proteomes" id="UP000002363">
    <property type="component" value="Plasmid pECL_B"/>
</dbReference>
<organism evidence="2 3">
    <name type="scientific">Enterobacter cloacae subsp. cloacae (strain ATCC 13047 / DSM 30054 / NBRC 13535 / NCTC 10005 / WDCM 00083 / NCDC 279-56)</name>
    <dbReference type="NCBI Taxonomy" id="716541"/>
    <lineage>
        <taxon>Bacteria</taxon>
        <taxon>Pseudomonadati</taxon>
        <taxon>Pseudomonadota</taxon>
        <taxon>Gammaproteobacteria</taxon>
        <taxon>Enterobacterales</taxon>
        <taxon>Enterobacteriaceae</taxon>
        <taxon>Enterobacter</taxon>
        <taxon>Enterobacter cloacae complex</taxon>
    </lineage>
</organism>
<feature type="domain" description="DUF4365" evidence="1">
    <location>
        <begin position="14"/>
        <end position="149"/>
    </location>
</feature>
<dbReference type="PATRIC" id="fig|716541.4.peg.293"/>
<sequence length="285" mass="33611">MKKYKKNGATGKAGEYYFAYWMVRNFKWPCRLLDIDVGIDAQVEIFEDEISTGDFFAVQIKSTVENDPDMSIDLSDFMYWQQLESQVILVRILMGDNHSEPVMYWKSFSKEYLDEIVMEMGTTGFQSKKVLFSESDKLTSESKDSWKEAILSDTDKRLIRVARSLLKSLKEHDLDNFVEEDYNLQNENKDFISFNSEIDTFNHHFIDYEELIDAVCLDRRLIIRAPFIGEVIDYFEENESILLYMFNNAFNGIKVGRTPNQILPRNLSREIKRQTEDWVYHMTGF</sequence>
<name>A0A0H3CT58_ENTCC</name>
<keyword evidence="2" id="KW-0614">Plasmid</keyword>
<keyword evidence="3" id="KW-1185">Reference proteome</keyword>
<dbReference type="OrthoDB" id="6058959at2"/>
<geneLocation type="plasmid" evidence="2 3">
    <name>pECL_B</name>
</geneLocation>
<evidence type="ECO:0000313" key="3">
    <source>
        <dbReference type="Proteomes" id="UP000002363"/>
    </source>
</evidence>
<dbReference type="HOGENOM" id="CLU_975691_0_0_6"/>
<dbReference type="KEGG" id="enc:ECL_B114"/>
<evidence type="ECO:0000313" key="2">
    <source>
        <dbReference type="EMBL" id="ADF65076.1"/>
    </source>
</evidence>
<protein>
    <recommendedName>
        <fullName evidence="1">DUF4365 domain-containing protein</fullName>
    </recommendedName>
</protein>
<proteinExistence type="predicted"/>
<dbReference type="EMBL" id="CP001920">
    <property type="protein sequence ID" value="ADF65076.1"/>
    <property type="molecule type" value="Genomic_DNA"/>
</dbReference>
<evidence type="ECO:0000259" key="1">
    <source>
        <dbReference type="Pfam" id="PF14280"/>
    </source>
</evidence>
<dbReference type="Pfam" id="PF14280">
    <property type="entry name" value="DUF4365"/>
    <property type="match status" value="1"/>
</dbReference>
<reference evidence="2 3" key="1">
    <citation type="journal article" date="2010" name="J. Bacteriol.">
        <title>Complete genome sequence of Enterobacter cloacae subsp. cloacae type strain ATCC 13047.</title>
        <authorList>
            <person name="Ren Y."/>
            <person name="Ren Y."/>
            <person name="Zhou Z."/>
            <person name="Guo X."/>
            <person name="Li Y."/>
            <person name="Feng L."/>
            <person name="Wang L."/>
        </authorList>
    </citation>
    <scope>NUCLEOTIDE SEQUENCE [LARGE SCALE GENOMIC DNA]</scope>
    <source>
        <strain evidence="3">ATCC 13047 / DSM 30054 / NBRC 13535 / NCTC 10005 / WDCM 00083 / NCDC 279-56</strain>
        <plasmid evidence="2">pECL_B</plasmid>
    </source>
</reference>